<dbReference type="InterPro" id="IPR050922">
    <property type="entry name" value="LytR/CpsA/Psr_CW_biosynth"/>
</dbReference>
<keyword evidence="3" id="KW-0472">Membrane</keyword>
<dbReference type="PANTHER" id="PTHR33392:SF6">
    <property type="entry name" value="POLYISOPRENYL-TEICHOIC ACID--PEPTIDOGLYCAN TEICHOIC ACID TRANSFERASE TAGU"/>
    <property type="match status" value="1"/>
</dbReference>
<proteinExistence type="inferred from homology"/>
<feature type="compositionally biased region" description="Polar residues" evidence="2">
    <location>
        <begin position="94"/>
        <end position="104"/>
    </location>
</feature>
<keyword evidence="3" id="KW-1133">Transmembrane helix</keyword>
<evidence type="ECO:0000259" key="4">
    <source>
        <dbReference type="Pfam" id="PF03816"/>
    </source>
</evidence>
<organism evidence="5 6">
    <name type="scientific">Sulfoacidibacillus ferrooxidans</name>
    <dbReference type="NCBI Taxonomy" id="2005001"/>
    <lineage>
        <taxon>Bacteria</taxon>
        <taxon>Bacillati</taxon>
        <taxon>Bacillota</taxon>
        <taxon>Bacilli</taxon>
        <taxon>Bacillales</taxon>
        <taxon>Alicyclobacillaceae</taxon>
        <taxon>Sulfoacidibacillus</taxon>
    </lineage>
</organism>
<evidence type="ECO:0000256" key="3">
    <source>
        <dbReference type="SAM" id="Phobius"/>
    </source>
</evidence>
<evidence type="ECO:0000256" key="1">
    <source>
        <dbReference type="ARBA" id="ARBA00006068"/>
    </source>
</evidence>
<accession>A0A9X2AEX4</accession>
<evidence type="ECO:0000313" key="5">
    <source>
        <dbReference type="EMBL" id="MCI0183461.1"/>
    </source>
</evidence>
<dbReference type="Proteomes" id="UP001139263">
    <property type="component" value="Unassembled WGS sequence"/>
</dbReference>
<sequence length="386" mass="43706">MYIFPLWPPIGGSFYDYSQDDPPPRWLLYTVSTRERMVIHVHWRIGATVLLGLFVVATGSFAVIARQHGGGMSQFKTSTMLPQRGYEREERSSVKASIDSQQSIKKTEHDQQKMIDQHIRLSLEALVGAKQGKNSETILFIGTDSRHGEAARSDAMLLTRVNKEQNKVLVISIPRDMRVHVPGYGYTKINHALAYGDLPLVKRTVEQTFSIHIDHAIVIDFHAFSELIDAIGGVQITIDKPLNYDDNTDGTHIHLKPGMQQLSGQEALDYVRFRHDALADTGRMERQRNLLHAIANKKIPLSRWWTLGMVLPNLTSHMRSDYTQMDLLGEIASVALAPKWTVVTEGLHGMNRVDPADGLWYFYLDEDGVKQWRSMWRAFSGTESPG</sequence>
<gene>
    <name evidence="5" type="primary">lytR_1</name>
    <name evidence="5" type="ORF">MM817_01738</name>
</gene>
<dbReference type="InterPro" id="IPR004474">
    <property type="entry name" value="LytR_CpsA_psr"/>
</dbReference>
<comment type="caution">
    <text evidence="5">The sequence shown here is derived from an EMBL/GenBank/DDBJ whole genome shotgun (WGS) entry which is preliminary data.</text>
</comment>
<dbReference type="RefSeq" id="WP_241713883.1">
    <property type="nucleotide sequence ID" value="NZ_JALBUF010000004.1"/>
</dbReference>
<comment type="similarity">
    <text evidence="1">Belongs to the LytR/CpsA/Psr (LCP) family.</text>
</comment>
<keyword evidence="6" id="KW-1185">Reference proteome</keyword>
<feature type="region of interest" description="Disordered" evidence="2">
    <location>
        <begin position="81"/>
        <end position="109"/>
    </location>
</feature>
<dbReference type="Gene3D" id="3.40.630.190">
    <property type="entry name" value="LCP protein"/>
    <property type="match status" value="1"/>
</dbReference>
<reference evidence="5" key="1">
    <citation type="submission" date="2022-03" db="EMBL/GenBank/DDBJ databases">
        <title>Draft Genome Sequence of Firmicute Strain S0AB, a Heterotrophic Iron/Sulfur-Oxidizing Extreme Acidophile.</title>
        <authorList>
            <person name="Vergara E."/>
            <person name="Pakostova E."/>
            <person name="Johnson D.B."/>
            <person name="Holmes D.S."/>
        </authorList>
    </citation>
    <scope>NUCLEOTIDE SEQUENCE</scope>
    <source>
        <strain evidence="5">S0AB</strain>
    </source>
</reference>
<evidence type="ECO:0000256" key="2">
    <source>
        <dbReference type="SAM" id="MobiDB-lite"/>
    </source>
</evidence>
<keyword evidence="3" id="KW-0812">Transmembrane</keyword>
<feature type="domain" description="Cell envelope-related transcriptional attenuator" evidence="4">
    <location>
        <begin position="152"/>
        <end position="297"/>
    </location>
</feature>
<feature type="transmembrane region" description="Helical" evidence="3">
    <location>
        <begin position="41"/>
        <end position="65"/>
    </location>
</feature>
<name>A0A9X2AEX4_9BACL</name>
<protein>
    <submittedName>
        <fullName evidence="5">Transcriptional regulator LytR</fullName>
    </submittedName>
</protein>
<dbReference type="AlphaFoldDB" id="A0A9X2AEX4"/>
<dbReference type="NCBIfam" id="TIGR00350">
    <property type="entry name" value="lytR_cpsA_psr"/>
    <property type="match status" value="1"/>
</dbReference>
<dbReference type="EMBL" id="JALBUF010000004">
    <property type="protein sequence ID" value="MCI0183461.1"/>
    <property type="molecule type" value="Genomic_DNA"/>
</dbReference>
<dbReference type="Pfam" id="PF03816">
    <property type="entry name" value="LytR_cpsA_psr"/>
    <property type="match status" value="1"/>
</dbReference>
<evidence type="ECO:0000313" key="6">
    <source>
        <dbReference type="Proteomes" id="UP001139263"/>
    </source>
</evidence>
<dbReference type="PANTHER" id="PTHR33392">
    <property type="entry name" value="POLYISOPRENYL-TEICHOIC ACID--PEPTIDOGLYCAN TEICHOIC ACID TRANSFERASE TAGU"/>
    <property type="match status" value="1"/>
</dbReference>